<protein>
    <recommendedName>
        <fullName evidence="2">F-box domain-containing protein</fullName>
    </recommendedName>
</protein>
<evidence type="ECO:0000259" key="2">
    <source>
        <dbReference type="PROSITE" id="PS50181"/>
    </source>
</evidence>
<evidence type="ECO:0000256" key="1">
    <source>
        <dbReference type="SAM" id="MobiDB-lite"/>
    </source>
</evidence>
<dbReference type="AlphaFoldDB" id="A0A328DYJ0"/>
<dbReference type="Gene3D" id="1.20.1280.50">
    <property type="match status" value="1"/>
</dbReference>
<dbReference type="SMART" id="SM00256">
    <property type="entry name" value="FBOX"/>
    <property type="match status" value="1"/>
</dbReference>
<dbReference type="InterPro" id="IPR006527">
    <property type="entry name" value="F-box-assoc_dom_typ1"/>
</dbReference>
<dbReference type="InterPro" id="IPR017451">
    <property type="entry name" value="F-box-assoc_interact_dom"/>
</dbReference>
<name>A0A328DYJ0_9ASTE</name>
<dbReference type="Proteomes" id="UP000249390">
    <property type="component" value="Unassembled WGS sequence"/>
</dbReference>
<gene>
    <name evidence="3" type="ORF">DM860_007970</name>
</gene>
<comment type="caution">
    <text evidence="3">The sequence shown here is derived from an EMBL/GenBank/DDBJ whole genome shotgun (WGS) entry which is preliminary data.</text>
</comment>
<dbReference type="EMBL" id="NQVE01000067">
    <property type="protein sequence ID" value="RAL50296.1"/>
    <property type="molecule type" value="Genomic_DNA"/>
</dbReference>
<dbReference type="InterPro" id="IPR036047">
    <property type="entry name" value="F-box-like_dom_sf"/>
</dbReference>
<dbReference type="Pfam" id="PF00646">
    <property type="entry name" value="F-box"/>
    <property type="match status" value="1"/>
</dbReference>
<dbReference type="PANTHER" id="PTHR31672">
    <property type="entry name" value="BNACNNG10540D PROTEIN"/>
    <property type="match status" value="1"/>
</dbReference>
<keyword evidence="4" id="KW-1185">Reference proteome</keyword>
<sequence length="412" mass="47165">MARATQLPWEIIVETLCRLPVKDLLRFRSVSKSWRSLIDSRDFIKLHLKHSPESTSHHRHLGLIFGGSNDLCWAALSDLNSFTRLAYPIDMGTGIVVVGCSHGLLALMNSKGDMAIWNPFTRNRRYINLPISEHTSCYPYQIFEVLLTGFGFDPIADDYKFVLMIKYNGITVQSTHLEVKVYSLKSRIWKKFDHFPDKYTYIRDNGLQFRDALHWLVDLNPEKSESILVFELGSEKFSQMSLPDYKGMESASLLRLVNLGRRFCAAMLQTVPNYDHLLEFSVRIDVWEMKEYGVKESWAKLFSVDASNTWGAFRSSVPVAYLQDDGDQVLLLQDGDKLLVFDVKRGRVKKRVGSGFPFICDAIVYAKSLVGLDFEETTWGQEGKKKGNDGKKKKKSGKKRDDFLSKGFKLVL</sequence>
<accession>A0A328DYJ0</accession>
<dbReference type="CDD" id="cd22157">
    <property type="entry name" value="F-box_AtFBW1-like"/>
    <property type="match status" value="1"/>
</dbReference>
<feature type="region of interest" description="Disordered" evidence="1">
    <location>
        <begin position="381"/>
        <end position="400"/>
    </location>
</feature>
<dbReference type="InterPro" id="IPR001810">
    <property type="entry name" value="F-box_dom"/>
</dbReference>
<dbReference type="InterPro" id="IPR050796">
    <property type="entry name" value="SCF_F-box_component"/>
</dbReference>
<dbReference type="NCBIfam" id="TIGR01640">
    <property type="entry name" value="F_box_assoc_1"/>
    <property type="match status" value="1"/>
</dbReference>
<organism evidence="3 4">
    <name type="scientific">Cuscuta australis</name>
    <dbReference type="NCBI Taxonomy" id="267555"/>
    <lineage>
        <taxon>Eukaryota</taxon>
        <taxon>Viridiplantae</taxon>
        <taxon>Streptophyta</taxon>
        <taxon>Embryophyta</taxon>
        <taxon>Tracheophyta</taxon>
        <taxon>Spermatophyta</taxon>
        <taxon>Magnoliopsida</taxon>
        <taxon>eudicotyledons</taxon>
        <taxon>Gunneridae</taxon>
        <taxon>Pentapetalae</taxon>
        <taxon>asterids</taxon>
        <taxon>lamiids</taxon>
        <taxon>Solanales</taxon>
        <taxon>Convolvulaceae</taxon>
        <taxon>Cuscuteae</taxon>
        <taxon>Cuscuta</taxon>
        <taxon>Cuscuta subgen. Grammica</taxon>
        <taxon>Cuscuta sect. Cleistogrammica</taxon>
    </lineage>
</organism>
<proteinExistence type="predicted"/>
<evidence type="ECO:0000313" key="3">
    <source>
        <dbReference type="EMBL" id="RAL50296.1"/>
    </source>
</evidence>
<dbReference type="PROSITE" id="PS50181">
    <property type="entry name" value="FBOX"/>
    <property type="match status" value="1"/>
</dbReference>
<dbReference type="PANTHER" id="PTHR31672:SF13">
    <property type="entry name" value="F-BOX PROTEIN CPR30-LIKE"/>
    <property type="match status" value="1"/>
</dbReference>
<dbReference type="Pfam" id="PF07734">
    <property type="entry name" value="FBA_1"/>
    <property type="match status" value="1"/>
</dbReference>
<dbReference type="SUPFAM" id="SSF81383">
    <property type="entry name" value="F-box domain"/>
    <property type="match status" value="1"/>
</dbReference>
<evidence type="ECO:0000313" key="4">
    <source>
        <dbReference type="Proteomes" id="UP000249390"/>
    </source>
</evidence>
<feature type="domain" description="F-box" evidence="2">
    <location>
        <begin position="1"/>
        <end position="46"/>
    </location>
</feature>
<reference evidence="3 4" key="1">
    <citation type="submission" date="2018-06" db="EMBL/GenBank/DDBJ databases">
        <title>The Genome of Cuscuta australis (Dodder) Provides Insight into the Evolution of Plant Parasitism.</title>
        <authorList>
            <person name="Liu H."/>
        </authorList>
    </citation>
    <scope>NUCLEOTIDE SEQUENCE [LARGE SCALE GENOMIC DNA]</scope>
    <source>
        <strain evidence="4">cv. Yunnan</strain>
        <tissue evidence="3">Vines</tissue>
    </source>
</reference>